<dbReference type="AlphaFoldDB" id="A0A0F3ILK8"/>
<dbReference type="SUPFAM" id="SSF54211">
    <property type="entry name" value="Ribosomal protein S5 domain 2-like"/>
    <property type="match status" value="1"/>
</dbReference>
<dbReference type="CDD" id="cd01886">
    <property type="entry name" value="EF-G"/>
    <property type="match status" value="1"/>
</dbReference>
<dbReference type="InterPro" id="IPR035649">
    <property type="entry name" value="EFG_V"/>
</dbReference>
<evidence type="ECO:0000313" key="11">
    <source>
        <dbReference type="Proteomes" id="UP000033684"/>
    </source>
</evidence>
<dbReference type="InterPro" id="IPR035647">
    <property type="entry name" value="EFG_III/V"/>
</dbReference>
<dbReference type="InterPro" id="IPR004161">
    <property type="entry name" value="EFTu-like_2"/>
</dbReference>
<evidence type="ECO:0000256" key="8">
    <source>
        <dbReference type="HAMAP-Rule" id="MF_00054"/>
    </source>
</evidence>
<dbReference type="InterPro" id="IPR027417">
    <property type="entry name" value="P-loop_NTPase"/>
</dbReference>
<dbReference type="Gene3D" id="3.40.50.300">
    <property type="entry name" value="P-loop containing nucleotide triphosphate hydrolases"/>
    <property type="match status" value="1"/>
</dbReference>
<evidence type="ECO:0000313" key="10">
    <source>
        <dbReference type="EMBL" id="KJV07630.1"/>
    </source>
</evidence>
<dbReference type="Pfam" id="PF00009">
    <property type="entry name" value="GTP_EFTU"/>
    <property type="match status" value="1"/>
</dbReference>
<dbReference type="FunFam" id="3.30.70.240:FF:000001">
    <property type="entry name" value="Elongation factor G"/>
    <property type="match status" value="1"/>
</dbReference>
<dbReference type="SUPFAM" id="SSF54980">
    <property type="entry name" value="EF-G C-terminal domain-like"/>
    <property type="match status" value="2"/>
</dbReference>
<dbReference type="PROSITE" id="PS00301">
    <property type="entry name" value="G_TR_1"/>
    <property type="match status" value="1"/>
</dbReference>
<organism evidence="10 11">
    <name type="scientific">Methylocucumis oryzae</name>
    <dbReference type="NCBI Taxonomy" id="1632867"/>
    <lineage>
        <taxon>Bacteria</taxon>
        <taxon>Pseudomonadati</taxon>
        <taxon>Pseudomonadota</taxon>
        <taxon>Gammaproteobacteria</taxon>
        <taxon>Methylococcales</taxon>
        <taxon>Methylococcaceae</taxon>
        <taxon>Methylocucumis</taxon>
    </lineage>
</organism>
<evidence type="ECO:0000256" key="3">
    <source>
        <dbReference type="ARBA" id="ARBA00022741"/>
    </source>
</evidence>
<dbReference type="InterPro" id="IPR041095">
    <property type="entry name" value="EFG_II"/>
</dbReference>
<protein>
    <recommendedName>
        <fullName evidence="2 8">Elongation factor G</fullName>
        <shortName evidence="8">EF-G</shortName>
    </recommendedName>
</protein>
<evidence type="ECO:0000256" key="1">
    <source>
        <dbReference type="ARBA" id="ARBA00005870"/>
    </source>
</evidence>
<dbReference type="InterPro" id="IPR000795">
    <property type="entry name" value="T_Tr_GTP-bd_dom"/>
</dbReference>
<comment type="subcellular location">
    <subcellularLocation>
        <location evidence="8">Cytoplasm</location>
    </subcellularLocation>
</comment>
<dbReference type="InterPro" id="IPR014721">
    <property type="entry name" value="Ribsml_uS5_D2-typ_fold_subgr"/>
</dbReference>
<dbReference type="Pfam" id="PF14492">
    <property type="entry name" value="EFG_III"/>
    <property type="match status" value="1"/>
</dbReference>
<dbReference type="GO" id="GO:0003746">
    <property type="term" value="F:translation elongation factor activity"/>
    <property type="evidence" value="ECO:0007669"/>
    <property type="project" value="UniProtKB-UniRule"/>
</dbReference>
<dbReference type="RefSeq" id="WP_045778175.1">
    <property type="nucleotide sequence ID" value="NZ_LAJX01000026.1"/>
</dbReference>
<dbReference type="CDD" id="cd04088">
    <property type="entry name" value="EFG_mtEFG_II"/>
    <property type="match status" value="1"/>
</dbReference>
<dbReference type="GO" id="GO:0003924">
    <property type="term" value="F:GTPase activity"/>
    <property type="evidence" value="ECO:0007669"/>
    <property type="project" value="InterPro"/>
</dbReference>
<reference evidence="10 11" key="2">
    <citation type="journal article" date="2016" name="Microb. Ecol.">
        <title>Genome Characteristics of a Novel Type I Methanotroph (Sn10-6) Isolated from a Flooded Indian Rice Field.</title>
        <authorList>
            <person name="Rahalkar M.C."/>
            <person name="Pandit P.S."/>
            <person name="Dhakephalkar P.K."/>
            <person name="Pore S."/>
            <person name="Arora P."/>
            <person name="Kapse N."/>
        </authorList>
    </citation>
    <scope>NUCLEOTIDE SEQUENCE [LARGE SCALE GENOMIC DNA]</scope>
    <source>
        <strain evidence="10 11">Sn10-6</strain>
    </source>
</reference>
<dbReference type="NCBIfam" id="TIGR00484">
    <property type="entry name" value="EF-G"/>
    <property type="match status" value="1"/>
</dbReference>
<comment type="caution">
    <text evidence="10">The sequence shown here is derived from an EMBL/GenBank/DDBJ whole genome shotgun (WGS) entry which is preliminary data.</text>
</comment>
<evidence type="ECO:0000256" key="5">
    <source>
        <dbReference type="ARBA" id="ARBA00022917"/>
    </source>
</evidence>
<dbReference type="CDD" id="cd01434">
    <property type="entry name" value="EFG_mtEFG1_IV"/>
    <property type="match status" value="1"/>
</dbReference>
<dbReference type="Gene3D" id="2.40.30.10">
    <property type="entry name" value="Translation factors"/>
    <property type="match status" value="1"/>
</dbReference>
<evidence type="ECO:0000256" key="2">
    <source>
        <dbReference type="ARBA" id="ARBA00017872"/>
    </source>
</evidence>
<dbReference type="InterPro" id="IPR031157">
    <property type="entry name" value="G_TR_CS"/>
</dbReference>
<dbReference type="InterPro" id="IPR005517">
    <property type="entry name" value="Transl_elong_EFG/EF2_IV"/>
</dbReference>
<dbReference type="EMBL" id="LAJX01000026">
    <property type="protein sequence ID" value="KJV07630.1"/>
    <property type="molecule type" value="Genomic_DNA"/>
</dbReference>
<dbReference type="OrthoDB" id="9804431at2"/>
<dbReference type="PATRIC" id="fig|1632867.3.peg.3139"/>
<dbReference type="PANTHER" id="PTHR43261">
    <property type="entry name" value="TRANSLATION ELONGATION FACTOR G-RELATED"/>
    <property type="match status" value="1"/>
</dbReference>
<dbReference type="Pfam" id="PF00679">
    <property type="entry name" value="EFG_C"/>
    <property type="match status" value="1"/>
</dbReference>
<dbReference type="FunFam" id="3.40.50.300:FF:000029">
    <property type="entry name" value="Elongation factor G"/>
    <property type="match status" value="1"/>
</dbReference>
<dbReference type="Gene3D" id="3.30.70.240">
    <property type="match status" value="1"/>
</dbReference>
<dbReference type="FunFam" id="2.40.30.10:FF:000006">
    <property type="entry name" value="Elongation factor G"/>
    <property type="match status" value="1"/>
</dbReference>
<reference evidence="11" key="1">
    <citation type="submission" date="2015-03" db="EMBL/GenBank/DDBJ databases">
        <title>Draft genome sequence of a novel methanotroph (Sn10-6) isolated from flooded ricefield rhizosphere in India.</title>
        <authorList>
            <person name="Pandit P.S."/>
            <person name="Pore S.D."/>
            <person name="Arora P."/>
            <person name="Kapse N.G."/>
            <person name="Dhakephalkar P.K."/>
            <person name="Rahalkar M.C."/>
        </authorList>
    </citation>
    <scope>NUCLEOTIDE SEQUENCE [LARGE SCALE GENOMIC DNA]</scope>
    <source>
        <strain evidence="11">Sn10-6</strain>
    </source>
</reference>
<dbReference type="FunFam" id="3.30.70.870:FF:000001">
    <property type="entry name" value="Elongation factor G"/>
    <property type="match status" value="1"/>
</dbReference>
<feature type="binding site" evidence="8">
    <location>
        <begin position="88"/>
        <end position="92"/>
    </location>
    <ligand>
        <name>GTP</name>
        <dbReference type="ChEBI" id="CHEBI:37565"/>
    </ligand>
</feature>
<dbReference type="NCBIfam" id="NF009381">
    <property type="entry name" value="PRK12740.1-5"/>
    <property type="match status" value="1"/>
</dbReference>
<dbReference type="InterPro" id="IPR000640">
    <property type="entry name" value="EFG_V-like"/>
</dbReference>
<evidence type="ECO:0000259" key="9">
    <source>
        <dbReference type="PROSITE" id="PS51722"/>
    </source>
</evidence>
<dbReference type="SUPFAM" id="SSF52540">
    <property type="entry name" value="P-loop containing nucleoside triphosphate hydrolases"/>
    <property type="match status" value="1"/>
</dbReference>
<dbReference type="InterPro" id="IPR020568">
    <property type="entry name" value="Ribosomal_Su5_D2-typ_SF"/>
</dbReference>
<accession>A0A0F3ILK8</accession>
<dbReference type="FunFam" id="3.30.230.10:FF:000003">
    <property type="entry name" value="Elongation factor G"/>
    <property type="match status" value="1"/>
</dbReference>
<feature type="binding site" evidence="8">
    <location>
        <begin position="142"/>
        <end position="145"/>
    </location>
    <ligand>
        <name>GTP</name>
        <dbReference type="ChEBI" id="CHEBI:37565"/>
    </ligand>
</feature>
<dbReference type="Pfam" id="PF03144">
    <property type="entry name" value="GTP_EFTU_D2"/>
    <property type="match status" value="1"/>
</dbReference>
<dbReference type="SUPFAM" id="SSF50447">
    <property type="entry name" value="Translation proteins"/>
    <property type="match status" value="1"/>
</dbReference>
<name>A0A0F3ILK8_9GAMM</name>
<dbReference type="InterPro" id="IPR005225">
    <property type="entry name" value="Small_GTP-bd"/>
</dbReference>
<evidence type="ECO:0000256" key="7">
    <source>
        <dbReference type="ARBA" id="ARBA00024731"/>
    </source>
</evidence>
<keyword evidence="6 8" id="KW-0342">GTP-binding</keyword>
<dbReference type="GO" id="GO:0032790">
    <property type="term" value="P:ribosome disassembly"/>
    <property type="evidence" value="ECO:0007669"/>
    <property type="project" value="TreeGrafter"/>
</dbReference>
<dbReference type="InterPro" id="IPR009000">
    <property type="entry name" value="Transl_B-barrel_sf"/>
</dbReference>
<dbReference type="Pfam" id="PF03764">
    <property type="entry name" value="EFG_IV"/>
    <property type="match status" value="1"/>
</dbReference>
<dbReference type="CDD" id="cd03713">
    <property type="entry name" value="EFG_mtEFG_C"/>
    <property type="match status" value="1"/>
</dbReference>
<dbReference type="GO" id="GO:0097216">
    <property type="term" value="F:guanosine tetraphosphate binding"/>
    <property type="evidence" value="ECO:0007669"/>
    <property type="project" value="UniProtKB-ARBA"/>
</dbReference>
<keyword evidence="5 8" id="KW-0648">Protein biosynthesis</keyword>
<feature type="binding site" evidence="8">
    <location>
        <begin position="17"/>
        <end position="24"/>
    </location>
    <ligand>
        <name>GTP</name>
        <dbReference type="ChEBI" id="CHEBI:37565"/>
    </ligand>
</feature>
<dbReference type="PRINTS" id="PR00315">
    <property type="entry name" value="ELONGATNFCT"/>
</dbReference>
<dbReference type="Gene3D" id="3.30.230.10">
    <property type="match status" value="1"/>
</dbReference>
<keyword evidence="11" id="KW-1185">Reference proteome</keyword>
<sequence>MARKTPISRYRNIGIMAHIDAGKTTTTERILYYTGVSHKIGEVHDGAATMDWMEQEQERGITITSAATTCFWSGMSAQYEQHRINIIDTPGHVDFTIEVERSLRVLDGACALFCAVGGVEPQSETVWRQADKYHVPRLVFVNKMDRSGADFFRVIQQIKARLKAVAVPVQLPIGSEESFCGVVDLISMKAIYWDDSNMGRTFVEKEIPENMVETANKWRETLLEVAAEASEELMECYLESGELTNRQIKEGVRKQVIANQVMPVFCGSAFKNKGVQALLDGVIDYLPAPTDIPAITGVLEDGKEAGRSADDGQPFAALAFKIASDPFVGTLAFFRVYSGVLRAGDVVYNSIKKKRERIGRLVQMHANSREDIEDVYAGDIAAAIGLKEVTTGDTLSDLKSIITLEKMDFPEPVISFAVEAKTKADQDKMIMALAKLTQEDPSFRVHTDDETGQIVISGMGELHLEIIVDRMKREFGVDANVGNRQVAYRETVRKVVEQEAKFIRQTGGRGQYGHVWLRVEPKERGSGYEFINEVVGGVVPREYIPAVDKGVQEQLKSGVLAGFPVIDVKVTLFDGSYHDVDSNELAFKIAGSICFRDAEKNADPVLLEPIMKVEVVTPEEYMGDVMGDINRRRGLIQAMDETGSGKTISCEVPLAEMFGYATDLRSVTQGRATYSMQFEKYSETPAHIAGAIINKSS</sequence>
<keyword evidence="8" id="KW-0963">Cytoplasm</keyword>
<dbReference type="InterPro" id="IPR004540">
    <property type="entry name" value="Transl_elong_EFG/EF2"/>
</dbReference>
<dbReference type="PROSITE" id="PS51722">
    <property type="entry name" value="G_TR_2"/>
    <property type="match status" value="1"/>
</dbReference>
<feature type="domain" description="Tr-type G" evidence="9">
    <location>
        <begin position="8"/>
        <end position="290"/>
    </location>
</feature>
<proteinExistence type="inferred from homology"/>
<dbReference type="InterPro" id="IPR047872">
    <property type="entry name" value="EFG_IV"/>
</dbReference>
<keyword evidence="4 8" id="KW-0251">Elongation factor</keyword>
<comment type="function">
    <text evidence="7 8">Catalyzes the GTP-dependent ribosomal translocation step during translation elongation. During this step, the ribosome changes from the pre-translocational (PRE) to the post-translocational (POST) state as the newly formed A-site-bound peptidyl-tRNA and P-site-bound deacylated tRNA move to the P and E sites, respectively. Catalyzes the coordinated movement of the two tRNA molecules, the mRNA and conformational changes in the ribosome.</text>
</comment>
<dbReference type="Gene3D" id="3.30.70.870">
    <property type="entry name" value="Elongation Factor G (Translational Gtpase), domain 3"/>
    <property type="match status" value="1"/>
</dbReference>
<evidence type="ECO:0000256" key="6">
    <source>
        <dbReference type="ARBA" id="ARBA00023134"/>
    </source>
</evidence>
<keyword evidence="3 8" id="KW-0547">Nucleotide-binding</keyword>
<dbReference type="SMART" id="SM00889">
    <property type="entry name" value="EFG_IV"/>
    <property type="match status" value="1"/>
</dbReference>
<dbReference type="NCBIfam" id="TIGR00231">
    <property type="entry name" value="small_GTP"/>
    <property type="match status" value="1"/>
</dbReference>
<dbReference type="PANTHER" id="PTHR43261:SF1">
    <property type="entry name" value="RIBOSOME-RELEASING FACTOR 2, MITOCHONDRIAL"/>
    <property type="match status" value="1"/>
</dbReference>
<dbReference type="CDD" id="cd16262">
    <property type="entry name" value="EFG_III"/>
    <property type="match status" value="1"/>
</dbReference>
<dbReference type="InterPro" id="IPR009022">
    <property type="entry name" value="EFG_III"/>
</dbReference>
<gene>
    <name evidence="8 10" type="primary">fusA</name>
    <name evidence="10" type="ORF">VZ94_03445</name>
</gene>
<dbReference type="HAMAP" id="MF_00054_B">
    <property type="entry name" value="EF_G_EF_2_B"/>
    <property type="match status" value="1"/>
</dbReference>
<comment type="similarity">
    <text evidence="1 8">Belongs to the TRAFAC class translation factor GTPase superfamily. Classic translation factor GTPase family. EF-G/EF-2 subfamily.</text>
</comment>
<dbReference type="GO" id="GO:0005737">
    <property type="term" value="C:cytoplasm"/>
    <property type="evidence" value="ECO:0007669"/>
    <property type="project" value="UniProtKB-SubCell"/>
</dbReference>
<dbReference type="SMART" id="SM00838">
    <property type="entry name" value="EFG_C"/>
    <property type="match status" value="1"/>
</dbReference>
<evidence type="ECO:0000256" key="4">
    <source>
        <dbReference type="ARBA" id="ARBA00022768"/>
    </source>
</evidence>
<dbReference type="Proteomes" id="UP000033684">
    <property type="component" value="Unassembled WGS sequence"/>
</dbReference>
<dbReference type="GO" id="GO:0005525">
    <property type="term" value="F:GTP binding"/>
    <property type="evidence" value="ECO:0007669"/>
    <property type="project" value="UniProtKB-UniRule"/>
</dbReference>